<keyword evidence="9" id="KW-0175">Coiled coil</keyword>
<dbReference type="InterPro" id="IPR051552">
    <property type="entry name" value="HptR"/>
</dbReference>
<evidence type="ECO:0000259" key="11">
    <source>
        <dbReference type="PROSITE" id="PS50110"/>
    </source>
</evidence>
<name>A0A841TI21_9BACL</name>
<evidence type="ECO:0000256" key="5">
    <source>
        <dbReference type="ARBA" id="ARBA00023015"/>
    </source>
</evidence>
<evidence type="ECO:0000313" key="12">
    <source>
        <dbReference type="EMBL" id="MBB6679795.1"/>
    </source>
</evidence>
<dbReference type="Pfam" id="PF00072">
    <property type="entry name" value="Response_reg"/>
    <property type="match status" value="1"/>
</dbReference>
<dbReference type="SUPFAM" id="SSF46689">
    <property type="entry name" value="Homeodomain-like"/>
    <property type="match status" value="1"/>
</dbReference>
<sequence>MYRLILADDEVDVREGVLHEIDWQQCGFEVVDRAENGREALEMAERWQPDVLVTDIRMPFMDGLELAEHVRRMLPGTKIIILTGYDEFEYARKSIQLGIEEFVIKPFSSQELLQALNKVKEELDREAALREDMDSLKEHYRRSLPLLRELFLGSLMTRALPEREINDKLAGYDLPLQNCRHLVAVIQLDLPADAEDIGLRSFAVRNIAEEIAQRHSCGYVIQHAGFVVLLASADRSDLPSKLENRAMAVLEEVRQSVERYLKFTVTIGIGTTIDSLRAAHYAYADAVAALDYRMVLGHNRLIPIRDVEAREASPIRYDELQEQALIRCLKVGTAQELTEIVDKQFAELVNSEGGTSVQGVQLFLLQIVTTLMKAAQDTSKDLHELFGGNTNLLSQLAALHHLSEAKQWVMDICAKMMSRIAADRQTTYRSLVDEAKAYTRAHYADSELSISQVCEHLHISAGYFSSIFKRDTKLTYVGYLLQIRMEEAKELLAATDLKAFEIAQRVGYADPNYFSFSFKKYVGLSPKDYRSRARGELP</sequence>
<evidence type="ECO:0000256" key="7">
    <source>
        <dbReference type="ARBA" id="ARBA00023163"/>
    </source>
</evidence>
<evidence type="ECO:0000259" key="10">
    <source>
        <dbReference type="PROSITE" id="PS01124"/>
    </source>
</evidence>
<keyword evidence="7" id="KW-0804">Transcription</keyword>
<accession>A0A841TI21</accession>
<keyword evidence="2" id="KW-0963">Cytoplasm</keyword>
<dbReference type="GO" id="GO:0003700">
    <property type="term" value="F:DNA-binding transcription factor activity"/>
    <property type="evidence" value="ECO:0007669"/>
    <property type="project" value="InterPro"/>
</dbReference>
<dbReference type="GO" id="GO:0005737">
    <property type="term" value="C:cytoplasm"/>
    <property type="evidence" value="ECO:0007669"/>
    <property type="project" value="UniProtKB-SubCell"/>
</dbReference>
<dbReference type="InterPro" id="IPR020449">
    <property type="entry name" value="Tscrpt_reg_AraC-type_HTH"/>
</dbReference>
<evidence type="ECO:0000256" key="4">
    <source>
        <dbReference type="ARBA" id="ARBA00023012"/>
    </source>
</evidence>
<evidence type="ECO:0000256" key="6">
    <source>
        <dbReference type="ARBA" id="ARBA00023125"/>
    </source>
</evidence>
<dbReference type="Pfam" id="PF12833">
    <property type="entry name" value="HTH_18"/>
    <property type="match status" value="1"/>
</dbReference>
<proteinExistence type="predicted"/>
<evidence type="ECO:0000256" key="9">
    <source>
        <dbReference type="SAM" id="Coils"/>
    </source>
</evidence>
<keyword evidence="4" id="KW-0902">Two-component regulatory system</keyword>
<dbReference type="PROSITE" id="PS50110">
    <property type="entry name" value="RESPONSE_REGULATORY"/>
    <property type="match status" value="1"/>
</dbReference>
<feature type="coiled-coil region" evidence="9">
    <location>
        <begin position="109"/>
        <end position="139"/>
    </location>
</feature>
<dbReference type="SMART" id="SM00342">
    <property type="entry name" value="HTH_ARAC"/>
    <property type="match status" value="1"/>
</dbReference>
<comment type="subcellular location">
    <subcellularLocation>
        <location evidence="1">Cytoplasm</location>
    </subcellularLocation>
</comment>
<dbReference type="Gene3D" id="1.10.10.60">
    <property type="entry name" value="Homeodomain-like"/>
    <property type="match status" value="2"/>
</dbReference>
<dbReference type="CDD" id="cd17536">
    <property type="entry name" value="REC_YesN-like"/>
    <property type="match status" value="1"/>
</dbReference>
<evidence type="ECO:0000256" key="8">
    <source>
        <dbReference type="PROSITE-ProRule" id="PRU00169"/>
    </source>
</evidence>
<protein>
    <submittedName>
        <fullName evidence="12">Response regulator</fullName>
    </submittedName>
</protein>
<feature type="domain" description="HTH araC/xylS-type" evidence="10">
    <location>
        <begin position="433"/>
        <end position="532"/>
    </location>
</feature>
<dbReference type="PANTHER" id="PTHR42713:SF3">
    <property type="entry name" value="TRANSCRIPTIONAL REGULATORY PROTEIN HPTR"/>
    <property type="match status" value="1"/>
</dbReference>
<dbReference type="InterPro" id="IPR011006">
    <property type="entry name" value="CheY-like_superfamily"/>
</dbReference>
<reference evidence="12 13" key="1">
    <citation type="submission" date="2020-08" db="EMBL/GenBank/DDBJ databases">
        <title>Cohnella phylogeny.</title>
        <authorList>
            <person name="Dunlap C."/>
        </authorList>
    </citation>
    <scope>NUCLEOTIDE SEQUENCE [LARGE SCALE GENOMIC DNA]</scope>
    <source>
        <strain evidence="12 13">DSM 103658</strain>
    </source>
</reference>
<gene>
    <name evidence="12" type="ORF">H4Q31_21150</name>
</gene>
<dbReference type="GO" id="GO:0043565">
    <property type="term" value="F:sequence-specific DNA binding"/>
    <property type="evidence" value="ECO:0007669"/>
    <property type="project" value="InterPro"/>
</dbReference>
<keyword evidence="5" id="KW-0805">Transcription regulation</keyword>
<evidence type="ECO:0000256" key="3">
    <source>
        <dbReference type="ARBA" id="ARBA00022553"/>
    </source>
</evidence>
<organism evidence="12 13">
    <name type="scientific">Cohnella lubricantis</name>
    <dbReference type="NCBI Taxonomy" id="2163172"/>
    <lineage>
        <taxon>Bacteria</taxon>
        <taxon>Bacillati</taxon>
        <taxon>Bacillota</taxon>
        <taxon>Bacilli</taxon>
        <taxon>Bacillales</taxon>
        <taxon>Paenibacillaceae</taxon>
        <taxon>Cohnella</taxon>
    </lineage>
</organism>
<dbReference type="RefSeq" id="WP_185181052.1">
    <property type="nucleotide sequence ID" value="NZ_CBCSEP010000001.1"/>
</dbReference>
<dbReference type="AlphaFoldDB" id="A0A841TI21"/>
<dbReference type="Gene3D" id="3.40.50.2300">
    <property type="match status" value="1"/>
</dbReference>
<dbReference type="Pfam" id="PF17853">
    <property type="entry name" value="GGDEF_2"/>
    <property type="match status" value="1"/>
</dbReference>
<keyword evidence="3 8" id="KW-0597">Phosphoprotein</keyword>
<dbReference type="SUPFAM" id="SSF52172">
    <property type="entry name" value="CheY-like"/>
    <property type="match status" value="1"/>
</dbReference>
<dbReference type="PANTHER" id="PTHR42713">
    <property type="entry name" value="HISTIDINE KINASE-RELATED"/>
    <property type="match status" value="1"/>
</dbReference>
<feature type="domain" description="Response regulatory" evidence="11">
    <location>
        <begin position="3"/>
        <end position="120"/>
    </location>
</feature>
<evidence type="ECO:0000256" key="1">
    <source>
        <dbReference type="ARBA" id="ARBA00004496"/>
    </source>
</evidence>
<dbReference type="GO" id="GO:0000160">
    <property type="term" value="P:phosphorelay signal transduction system"/>
    <property type="evidence" value="ECO:0007669"/>
    <property type="project" value="UniProtKB-KW"/>
</dbReference>
<dbReference type="PRINTS" id="PR00032">
    <property type="entry name" value="HTHARAC"/>
</dbReference>
<dbReference type="PROSITE" id="PS01124">
    <property type="entry name" value="HTH_ARAC_FAMILY_2"/>
    <property type="match status" value="1"/>
</dbReference>
<dbReference type="InterPro" id="IPR001789">
    <property type="entry name" value="Sig_transdc_resp-reg_receiver"/>
</dbReference>
<keyword evidence="6" id="KW-0238">DNA-binding</keyword>
<dbReference type="EMBL" id="JACJVN010000111">
    <property type="protein sequence ID" value="MBB6679795.1"/>
    <property type="molecule type" value="Genomic_DNA"/>
</dbReference>
<feature type="modified residue" description="4-aspartylphosphate" evidence="8">
    <location>
        <position position="55"/>
    </location>
</feature>
<dbReference type="InterPro" id="IPR018060">
    <property type="entry name" value="HTH_AraC"/>
</dbReference>
<dbReference type="InterPro" id="IPR009057">
    <property type="entry name" value="Homeodomain-like_sf"/>
</dbReference>
<dbReference type="SMART" id="SM00448">
    <property type="entry name" value="REC"/>
    <property type="match status" value="1"/>
</dbReference>
<evidence type="ECO:0000313" key="13">
    <source>
        <dbReference type="Proteomes" id="UP000574133"/>
    </source>
</evidence>
<keyword evidence="13" id="KW-1185">Reference proteome</keyword>
<dbReference type="InterPro" id="IPR041522">
    <property type="entry name" value="CdaR_GGDEF"/>
</dbReference>
<dbReference type="Proteomes" id="UP000574133">
    <property type="component" value="Unassembled WGS sequence"/>
</dbReference>
<comment type="caution">
    <text evidence="12">The sequence shown here is derived from an EMBL/GenBank/DDBJ whole genome shotgun (WGS) entry which is preliminary data.</text>
</comment>
<evidence type="ECO:0000256" key="2">
    <source>
        <dbReference type="ARBA" id="ARBA00022490"/>
    </source>
</evidence>